<dbReference type="EMBL" id="JAACXV010000404">
    <property type="protein sequence ID" value="KAF7278305.1"/>
    <property type="molecule type" value="Genomic_DNA"/>
</dbReference>
<keyword evidence="2" id="KW-1185">Reference proteome</keyword>
<proteinExistence type="predicted"/>
<name>A0A834IHY3_RHYFE</name>
<comment type="caution">
    <text evidence="1">The sequence shown here is derived from an EMBL/GenBank/DDBJ whole genome shotgun (WGS) entry which is preliminary data.</text>
</comment>
<accession>A0A834IHY3</accession>
<organism evidence="1 2">
    <name type="scientific">Rhynchophorus ferrugineus</name>
    <name type="common">Red palm weevil</name>
    <name type="synonym">Curculio ferrugineus</name>
    <dbReference type="NCBI Taxonomy" id="354439"/>
    <lineage>
        <taxon>Eukaryota</taxon>
        <taxon>Metazoa</taxon>
        <taxon>Ecdysozoa</taxon>
        <taxon>Arthropoda</taxon>
        <taxon>Hexapoda</taxon>
        <taxon>Insecta</taxon>
        <taxon>Pterygota</taxon>
        <taxon>Neoptera</taxon>
        <taxon>Endopterygota</taxon>
        <taxon>Coleoptera</taxon>
        <taxon>Polyphaga</taxon>
        <taxon>Cucujiformia</taxon>
        <taxon>Curculionidae</taxon>
        <taxon>Dryophthorinae</taxon>
        <taxon>Rhynchophorus</taxon>
    </lineage>
</organism>
<evidence type="ECO:0000313" key="1">
    <source>
        <dbReference type="EMBL" id="KAF7278305.1"/>
    </source>
</evidence>
<dbReference type="AlphaFoldDB" id="A0A834IHY3"/>
<protein>
    <submittedName>
        <fullName evidence="1">Uncharacterized protein</fullName>
    </submittedName>
</protein>
<evidence type="ECO:0000313" key="2">
    <source>
        <dbReference type="Proteomes" id="UP000625711"/>
    </source>
</evidence>
<sequence length="75" mass="8684">MLIIFKTGKLYSKSVKDLYLLNMCVIVQIIHMADVLGRIQSLIFSRMVYTGNTASKETRTKRKGRIGHHYIKKRA</sequence>
<dbReference type="Proteomes" id="UP000625711">
    <property type="component" value="Unassembled WGS sequence"/>
</dbReference>
<reference evidence="1" key="1">
    <citation type="submission" date="2020-08" db="EMBL/GenBank/DDBJ databases">
        <title>Genome sequencing and assembly of the red palm weevil Rhynchophorus ferrugineus.</title>
        <authorList>
            <person name="Dias G.B."/>
            <person name="Bergman C.M."/>
            <person name="Manee M."/>
        </authorList>
    </citation>
    <scope>NUCLEOTIDE SEQUENCE</scope>
    <source>
        <strain evidence="1">AA-2017</strain>
        <tissue evidence="1">Whole larva</tissue>
    </source>
</reference>
<gene>
    <name evidence="1" type="ORF">GWI33_008655</name>
</gene>